<comment type="caution">
    <text evidence="1">The sequence shown here is derived from an EMBL/GenBank/DDBJ whole genome shotgun (WGS) entry which is preliminary data.</text>
</comment>
<dbReference type="Proteomes" id="UP001501169">
    <property type="component" value="Unassembled WGS sequence"/>
</dbReference>
<evidence type="ECO:0000313" key="1">
    <source>
        <dbReference type="EMBL" id="GAA0547532.1"/>
    </source>
</evidence>
<name>A0ABN1DMY3_9GAMM</name>
<dbReference type="EMBL" id="BAAAEO010000002">
    <property type="protein sequence ID" value="GAA0547532.1"/>
    <property type="molecule type" value="Genomic_DNA"/>
</dbReference>
<dbReference type="InterPro" id="IPR021559">
    <property type="entry name" value="DUF3019"/>
</dbReference>
<dbReference type="Pfam" id="PF11456">
    <property type="entry name" value="DUF3019"/>
    <property type="match status" value="1"/>
</dbReference>
<evidence type="ECO:0008006" key="3">
    <source>
        <dbReference type="Google" id="ProtNLM"/>
    </source>
</evidence>
<accession>A0ABN1DMY3</accession>
<protein>
    <recommendedName>
        <fullName evidence="3">DUF3019 domain-containing protein</fullName>
    </recommendedName>
</protein>
<reference evidence="1 2" key="1">
    <citation type="journal article" date="2019" name="Int. J. Syst. Evol. Microbiol.">
        <title>The Global Catalogue of Microorganisms (GCM) 10K type strain sequencing project: providing services to taxonomists for standard genome sequencing and annotation.</title>
        <authorList>
            <consortium name="The Broad Institute Genomics Platform"/>
            <consortium name="The Broad Institute Genome Sequencing Center for Infectious Disease"/>
            <person name="Wu L."/>
            <person name="Ma J."/>
        </authorList>
    </citation>
    <scope>NUCLEOTIDE SEQUENCE [LARGE SCALE GENOMIC DNA]</scope>
    <source>
        <strain evidence="1 2">JCM 14331</strain>
    </source>
</reference>
<dbReference type="RefSeq" id="WP_134052857.1">
    <property type="nucleotide sequence ID" value="NZ_BAAAEO010000002.1"/>
</dbReference>
<proteinExistence type="predicted"/>
<organism evidence="1 2">
    <name type="scientific">Rheinheimera aquimaris</name>
    <dbReference type="NCBI Taxonomy" id="412437"/>
    <lineage>
        <taxon>Bacteria</taxon>
        <taxon>Pseudomonadati</taxon>
        <taxon>Pseudomonadota</taxon>
        <taxon>Gammaproteobacteria</taxon>
        <taxon>Chromatiales</taxon>
        <taxon>Chromatiaceae</taxon>
        <taxon>Rheinheimera</taxon>
    </lineage>
</organism>
<gene>
    <name evidence="1" type="ORF">GCM10009098_13890</name>
</gene>
<sequence>MQGLWLLLALNGIAAPNPLPANCSSSLCWDVSPQICVTEQQNQSCQTRLQLHWYSQTALSTCLYMAEEKLQCWQQAEQGHWQHIVSWQNTELSLRDSDNRILLRTELQVLSRKPAQRRLSSPWSIF</sequence>
<evidence type="ECO:0000313" key="2">
    <source>
        <dbReference type="Proteomes" id="UP001501169"/>
    </source>
</evidence>
<keyword evidence="2" id="KW-1185">Reference proteome</keyword>